<reference evidence="1" key="1">
    <citation type="submission" date="2016-10" db="EMBL/GenBank/DDBJ databases">
        <authorList>
            <person name="de Groot N.N."/>
        </authorList>
    </citation>
    <scope>NUCLEOTIDE SEQUENCE</scope>
</reference>
<dbReference type="AlphaFoldDB" id="A0A1W1BCQ8"/>
<evidence type="ECO:0000313" key="1">
    <source>
        <dbReference type="EMBL" id="SFV51314.1"/>
    </source>
</evidence>
<organism evidence="1">
    <name type="scientific">hydrothermal vent metagenome</name>
    <dbReference type="NCBI Taxonomy" id="652676"/>
    <lineage>
        <taxon>unclassified sequences</taxon>
        <taxon>metagenomes</taxon>
        <taxon>ecological metagenomes</taxon>
    </lineage>
</organism>
<proteinExistence type="predicted"/>
<sequence>MQNYTKYEQKEKRFNQGRCSLASKKIFHNLTFFSTSHIFV</sequence>
<protein>
    <submittedName>
        <fullName evidence="1">Uncharacterized protein</fullName>
    </submittedName>
</protein>
<gene>
    <name evidence="1" type="ORF">MNB_SM-7-294</name>
</gene>
<dbReference type="EMBL" id="FPHB01000015">
    <property type="protein sequence ID" value="SFV51314.1"/>
    <property type="molecule type" value="Genomic_DNA"/>
</dbReference>
<name>A0A1W1BCQ8_9ZZZZ</name>
<accession>A0A1W1BCQ8</accession>